<dbReference type="SUPFAM" id="SSF55298">
    <property type="entry name" value="YjgF-like"/>
    <property type="match status" value="1"/>
</dbReference>
<name>A0A6J7NHT6_9ZZZZ</name>
<accession>A0A6J7NHT6</accession>
<reference evidence="1" key="1">
    <citation type="submission" date="2020-05" db="EMBL/GenBank/DDBJ databases">
        <authorList>
            <person name="Chiriac C."/>
            <person name="Salcher M."/>
            <person name="Ghai R."/>
            <person name="Kavagutti S V."/>
        </authorList>
    </citation>
    <scope>NUCLEOTIDE SEQUENCE</scope>
</reference>
<organism evidence="1">
    <name type="scientific">freshwater metagenome</name>
    <dbReference type="NCBI Taxonomy" id="449393"/>
    <lineage>
        <taxon>unclassified sequences</taxon>
        <taxon>metagenomes</taxon>
        <taxon>ecological metagenomes</taxon>
    </lineage>
</organism>
<dbReference type="InterPro" id="IPR035959">
    <property type="entry name" value="RutC-like_sf"/>
</dbReference>
<evidence type="ECO:0000313" key="1">
    <source>
        <dbReference type="EMBL" id="CAB4992128.1"/>
    </source>
</evidence>
<dbReference type="Gene3D" id="3.30.1330.40">
    <property type="entry name" value="RutC-like"/>
    <property type="match status" value="1"/>
</dbReference>
<proteinExistence type="predicted"/>
<sequence>MSGALARVVRVMAHVDSELARAEVHHVYLRGAEALRSDLIEPKQGESAP</sequence>
<dbReference type="PROSITE" id="PS51167">
    <property type="entry name" value="CHORISMATE_MUT_1"/>
    <property type="match status" value="1"/>
</dbReference>
<dbReference type="Pfam" id="PF07736">
    <property type="entry name" value="CM_1"/>
    <property type="match status" value="1"/>
</dbReference>
<gene>
    <name evidence="1" type="ORF">UFOPK3992_00109</name>
</gene>
<dbReference type="EMBL" id="CAFBOZ010000008">
    <property type="protein sequence ID" value="CAB4992128.1"/>
    <property type="molecule type" value="Genomic_DNA"/>
</dbReference>
<dbReference type="AlphaFoldDB" id="A0A6J7NHT6"/>
<dbReference type="InterPro" id="IPR008243">
    <property type="entry name" value="Chorismate_mutase_AroH"/>
</dbReference>
<protein>
    <submittedName>
        <fullName evidence="1">Unannotated protein</fullName>
    </submittedName>
</protein>